<dbReference type="PROSITE" id="PS50844">
    <property type="entry name" value="AFP_LIKE"/>
    <property type="match status" value="1"/>
</dbReference>
<dbReference type="RefSeq" id="WP_094396888.1">
    <property type="nucleotide sequence ID" value="NZ_CP016893.1"/>
</dbReference>
<dbReference type="InterPro" id="IPR020007">
    <property type="entry name" value="NeuB/NeuA"/>
</dbReference>
<sequence length="333" mass="37516">MPRRVFIIAEAGVNHNGDIENAKKLIYVAKKSGADAVKFQTFKSEKVISKFAQKAEYQKETTGESDTQLDMVKKLELPYKDFKELKKYCDEVEINFMSTPFDLDSIEFLNELNIDVFKIPSGEITNLPYLIKIAQTNKPIIMSTGMSTLDEIEAAINILRQNGSGEITLLHCTTEYPAPYKDVNLRAMKTLRERFKVNVGYSDHTKGIEIPIAAVAMGAAVIEKHFTLDRNMEGPDHKASLEPDELKAMVQAIRNVESALGDGIKRPTESEIKNITIARKSIIAKRDIKKGEIFTEENITVKRPGNGISPMKWFEVLGKTAVRDFKEDELIEL</sequence>
<dbReference type="Gene3D" id="3.20.20.70">
    <property type="entry name" value="Aldolase class I"/>
    <property type="match status" value="1"/>
</dbReference>
<evidence type="ECO:0000313" key="2">
    <source>
        <dbReference type="EMBL" id="AST56848.1"/>
    </source>
</evidence>
<dbReference type="Proteomes" id="UP000214975">
    <property type="component" value="Chromosome"/>
</dbReference>
<evidence type="ECO:0000313" key="3">
    <source>
        <dbReference type="Proteomes" id="UP000214975"/>
    </source>
</evidence>
<dbReference type="PANTHER" id="PTHR42966:SF1">
    <property type="entry name" value="SIALIC ACID SYNTHASE"/>
    <property type="match status" value="1"/>
</dbReference>
<feature type="domain" description="AFP-like" evidence="1">
    <location>
        <begin position="281"/>
        <end position="333"/>
    </location>
</feature>
<dbReference type="InterPro" id="IPR013974">
    <property type="entry name" value="SAF"/>
</dbReference>
<dbReference type="PANTHER" id="PTHR42966">
    <property type="entry name" value="N-ACETYLNEURAMINATE SYNTHASE"/>
    <property type="match status" value="1"/>
</dbReference>
<evidence type="ECO:0000259" key="1">
    <source>
        <dbReference type="PROSITE" id="PS50844"/>
    </source>
</evidence>
<protein>
    <submittedName>
        <fullName evidence="2">N-acetylneuraminate synthase</fullName>
    </submittedName>
</protein>
<dbReference type="SUPFAM" id="SSF51269">
    <property type="entry name" value="AFP III-like domain"/>
    <property type="match status" value="1"/>
</dbReference>
<dbReference type="InterPro" id="IPR036732">
    <property type="entry name" value="AFP_Neu5c_C_sf"/>
</dbReference>
<dbReference type="InterPro" id="IPR006190">
    <property type="entry name" value="SAF_AFP_Neu5Ac"/>
</dbReference>
<dbReference type="GO" id="GO:0016051">
    <property type="term" value="P:carbohydrate biosynthetic process"/>
    <property type="evidence" value="ECO:0007669"/>
    <property type="project" value="InterPro"/>
</dbReference>
<dbReference type="SMART" id="SM00858">
    <property type="entry name" value="SAF"/>
    <property type="match status" value="1"/>
</dbReference>
<dbReference type="InterPro" id="IPR013785">
    <property type="entry name" value="Aldolase_TIM"/>
</dbReference>
<dbReference type="CDD" id="cd11615">
    <property type="entry name" value="SAF_NeuB_like"/>
    <property type="match status" value="1"/>
</dbReference>
<name>A0A223HWL1_THETR</name>
<dbReference type="Pfam" id="PF03102">
    <property type="entry name" value="NeuB"/>
    <property type="match status" value="1"/>
</dbReference>
<dbReference type="SUPFAM" id="SSF51569">
    <property type="entry name" value="Aldolase"/>
    <property type="match status" value="1"/>
</dbReference>
<accession>A0A223HWL1</accession>
<dbReference type="EMBL" id="CP016893">
    <property type="protein sequence ID" value="AST56848.1"/>
    <property type="molecule type" value="Genomic_DNA"/>
</dbReference>
<dbReference type="Pfam" id="PF08666">
    <property type="entry name" value="SAF"/>
    <property type="match status" value="1"/>
</dbReference>
<dbReference type="InterPro" id="IPR057736">
    <property type="entry name" value="SAF_PseI/NeuA/NeuB"/>
</dbReference>
<dbReference type="GO" id="GO:0047444">
    <property type="term" value="F:N-acylneuraminate-9-phosphate synthase activity"/>
    <property type="evidence" value="ECO:0007669"/>
    <property type="project" value="TreeGrafter"/>
</dbReference>
<dbReference type="NCBIfam" id="TIGR03569">
    <property type="entry name" value="NeuB_NnaB"/>
    <property type="match status" value="1"/>
</dbReference>
<proteinExistence type="predicted"/>
<organism evidence="2 3">
    <name type="scientific">Thermoanaerobacterium thermosaccharolyticum</name>
    <name type="common">Clostridium thermosaccharolyticum</name>
    <dbReference type="NCBI Taxonomy" id="1517"/>
    <lineage>
        <taxon>Bacteria</taxon>
        <taxon>Bacillati</taxon>
        <taxon>Bacillota</taxon>
        <taxon>Clostridia</taxon>
        <taxon>Thermoanaerobacterales</taxon>
        <taxon>Thermoanaerobacteraceae</taxon>
        <taxon>Thermoanaerobacterium</taxon>
    </lineage>
</organism>
<reference evidence="2 3" key="1">
    <citation type="submission" date="2016-08" db="EMBL/GenBank/DDBJ databases">
        <title>A novel genetic cassette of butanologenic Thermoanaerobacterium thermosaccharolyticum that directly convert cellulose to butanol.</title>
        <authorList>
            <person name="Li T."/>
            <person name="He J."/>
        </authorList>
    </citation>
    <scope>NUCLEOTIDE SEQUENCE [LARGE SCALE GENOMIC DNA]</scope>
    <source>
        <strain evidence="2 3">TG57</strain>
    </source>
</reference>
<dbReference type="InterPro" id="IPR013132">
    <property type="entry name" value="PseI/NeuA/B-like_N"/>
</dbReference>
<dbReference type="AlphaFoldDB" id="A0A223HWL1"/>
<gene>
    <name evidence="2" type="ORF">Thert_00683</name>
</gene>
<dbReference type="InterPro" id="IPR051690">
    <property type="entry name" value="PseI-like"/>
</dbReference>
<dbReference type="Gene3D" id="3.90.1210.10">
    <property type="entry name" value="Antifreeze-like/N-acetylneuraminic acid synthase C-terminal domain"/>
    <property type="match status" value="1"/>
</dbReference>